<proteinExistence type="predicted"/>
<keyword evidence="1" id="KW-1133">Transmembrane helix</keyword>
<organism evidence="2 3">
    <name type="scientific">Amylocarpus encephaloides</name>
    <dbReference type="NCBI Taxonomy" id="45428"/>
    <lineage>
        <taxon>Eukaryota</taxon>
        <taxon>Fungi</taxon>
        <taxon>Dikarya</taxon>
        <taxon>Ascomycota</taxon>
        <taxon>Pezizomycotina</taxon>
        <taxon>Leotiomycetes</taxon>
        <taxon>Helotiales</taxon>
        <taxon>Helotiales incertae sedis</taxon>
        <taxon>Amylocarpus</taxon>
    </lineage>
</organism>
<feature type="transmembrane region" description="Helical" evidence="1">
    <location>
        <begin position="20"/>
        <end position="40"/>
    </location>
</feature>
<feature type="transmembrane region" description="Helical" evidence="1">
    <location>
        <begin position="696"/>
        <end position="718"/>
    </location>
</feature>
<comment type="caution">
    <text evidence="2">The sequence shown here is derived from an EMBL/GenBank/DDBJ whole genome shotgun (WGS) entry which is preliminary data.</text>
</comment>
<protein>
    <submittedName>
        <fullName evidence="2">Uncharacterized protein</fullName>
    </submittedName>
</protein>
<name>A0A9P7YS20_9HELO</name>
<evidence type="ECO:0000256" key="1">
    <source>
        <dbReference type="SAM" id="Phobius"/>
    </source>
</evidence>
<gene>
    <name evidence="2" type="ORF">BJ875DRAFT_480052</name>
</gene>
<reference evidence="2" key="1">
    <citation type="journal article" date="2021" name="IMA Fungus">
        <title>Genomic characterization of three marine fungi, including Emericellopsis atlantica sp. nov. with signatures of a generalist lifestyle and marine biomass degradation.</title>
        <authorList>
            <person name="Hagestad O.C."/>
            <person name="Hou L."/>
            <person name="Andersen J.H."/>
            <person name="Hansen E.H."/>
            <person name="Altermark B."/>
            <person name="Li C."/>
            <person name="Kuhnert E."/>
            <person name="Cox R.J."/>
            <person name="Crous P.W."/>
            <person name="Spatafora J.W."/>
            <person name="Lail K."/>
            <person name="Amirebrahimi M."/>
            <person name="Lipzen A."/>
            <person name="Pangilinan J."/>
            <person name="Andreopoulos W."/>
            <person name="Hayes R.D."/>
            <person name="Ng V."/>
            <person name="Grigoriev I.V."/>
            <person name="Jackson S.A."/>
            <person name="Sutton T.D.S."/>
            <person name="Dobson A.D.W."/>
            <person name="Rama T."/>
        </authorList>
    </citation>
    <scope>NUCLEOTIDE SEQUENCE</scope>
    <source>
        <strain evidence="2">TRa018bII</strain>
    </source>
</reference>
<keyword evidence="3" id="KW-1185">Reference proteome</keyword>
<dbReference type="AlphaFoldDB" id="A0A9P7YS20"/>
<keyword evidence="1" id="KW-0472">Membrane</keyword>
<dbReference type="EMBL" id="MU251366">
    <property type="protein sequence ID" value="KAG9238701.1"/>
    <property type="molecule type" value="Genomic_DNA"/>
</dbReference>
<dbReference type="Proteomes" id="UP000824998">
    <property type="component" value="Unassembled WGS sequence"/>
</dbReference>
<sequence length="794" mass="88657">MPPTQLPAHRPRSARDQKLLTGFIIIFFFFCILMAAYPTITLLRSDASRASDIGVATEDYGIDPAFNRAEKHLPYPILRGGLLKRMLKLGDGNVETEVLLVAVSLVSWLEGRTWTDSDKKYMDRLIEAAGQYWDVVVAASPYLILEPLEYIKHILLGFEKELRSSTLAEEEMVDILKTVENRLRQSFDMNALKKKRSASTGGVLRFQQSLARRDYLDDHISEVDQLIESIGQEWDSLVRGGTRKVDDIKLSVRGFMKGLRGDCFFSGRSRCSEKNIVAAGRKLENRLRKTFKLPPIQQLAKRDYIDDNTPFLDHLIDTKGRTWDAMAQIGTVTLEDIEEAKQESVDLLQKWCLERGGPCTAKNILAIQRKLENRLRSSFRLGPVQQLFKKDFIDGHASQIDQEIEEAGGVWDQLAKLGIATETTIEVGVQACLEALQQECLRYGGACRADNIATVGRTLETRLRKTFNLDPIQRLSKREPGDTRSAIMGFKKVVTNFYRGHSIKDIQKFMGLVIWDLTRISEPGPLIADASKDPRFVTSMGEWISSSSTQDLVDALEMHGSIPWLINHFALPNVDEIQNFAGSEKCSTPSRKVLDPAGFGQFTSIVTKYYKQAFNETLEAEDVQVFIRTSLAAASAAIHITQHIQSLGTRSGQNLEHKRDASNVLAGTVTSWPPAKSTESSGSILHPSHKWLLSQWLIFGASITIFGSLLLITLVGCIRRCRSKSQNKESPLPPTVTTINSSPTGLDGAYDGWLTSKPRSALKVAKRGVRKASCPDVDVESSPQANRIRWGSTV</sequence>
<keyword evidence="1" id="KW-0812">Transmembrane</keyword>
<evidence type="ECO:0000313" key="3">
    <source>
        <dbReference type="Proteomes" id="UP000824998"/>
    </source>
</evidence>
<evidence type="ECO:0000313" key="2">
    <source>
        <dbReference type="EMBL" id="KAG9238701.1"/>
    </source>
</evidence>
<accession>A0A9P7YS20</accession>